<dbReference type="InterPro" id="IPR039245">
    <property type="entry name" value="TYSND1/DEG15"/>
</dbReference>
<dbReference type="GO" id="GO:0016485">
    <property type="term" value="P:protein processing"/>
    <property type="evidence" value="ECO:0007669"/>
    <property type="project" value="Ensembl"/>
</dbReference>
<dbReference type="SUPFAM" id="SSF50494">
    <property type="entry name" value="Trypsin-like serine proteases"/>
    <property type="match status" value="2"/>
</dbReference>
<comment type="function">
    <text evidence="1">Peroxisomal protease that mediates both the removal of the leader peptide from proteins containing a PTS2 target sequence and processes several PTS1-containing proteins. Catalyzes the processing of PTS1-proteins involved in the peroxisomal beta-oxidation of fatty acids.</text>
</comment>
<comment type="subcellular location">
    <subcellularLocation>
        <location evidence="1">Peroxisome</location>
    </subcellularLocation>
</comment>
<dbReference type="Ensembl" id="ENSCJPT00005016473.1">
    <property type="protein sequence ID" value="ENSCJPP00005011234.1"/>
    <property type="gene ID" value="ENSCJPG00005009685.1"/>
</dbReference>
<dbReference type="Pfam" id="PF13365">
    <property type="entry name" value="Trypsin_2"/>
    <property type="match status" value="1"/>
</dbReference>
<dbReference type="AlphaFoldDB" id="A0A8C2TD93"/>
<evidence type="ECO:0000313" key="3">
    <source>
        <dbReference type="Proteomes" id="UP000694412"/>
    </source>
</evidence>
<dbReference type="GO" id="GO:0002020">
    <property type="term" value="F:protease binding"/>
    <property type="evidence" value="ECO:0007669"/>
    <property type="project" value="Ensembl"/>
</dbReference>
<protein>
    <recommendedName>
        <fullName evidence="1">Peroxisomal leader peptide-processing protease</fullName>
        <ecNumber evidence="1">3.4.21.-</ecNumber>
    </recommendedName>
</protein>
<keyword evidence="3" id="KW-1185">Reference proteome</keyword>
<comment type="similarity">
    <text evidence="1">Belongs to the peptidase S1B family.</text>
</comment>
<dbReference type="GeneTree" id="ENSGT00390000014627"/>
<evidence type="ECO:0000313" key="2">
    <source>
        <dbReference type="Ensembl" id="ENSCJPP00005011234.1"/>
    </source>
</evidence>
<dbReference type="EC" id="3.4.21.-" evidence="1"/>
<comment type="PTM">
    <text evidence="1">The full-lengh TYSND1 is the active the proteolytic processing of PTS1- and PTS2-proteins and in self-cleavage, and intermolecular self-cleavage of TYSND1 down-regulates its protease activity.</text>
</comment>
<evidence type="ECO:0000256" key="1">
    <source>
        <dbReference type="PIRNR" id="PIRNR037989"/>
    </source>
</evidence>
<keyword evidence="1" id="KW-0720">Serine protease</keyword>
<accession>A0A8C2TD93</accession>
<dbReference type="GO" id="GO:0005777">
    <property type="term" value="C:peroxisome"/>
    <property type="evidence" value="ECO:0007669"/>
    <property type="project" value="UniProtKB-SubCell"/>
</dbReference>
<keyword evidence="1" id="KW-0576">Peroxisome</keyword>
<dbReference type="PANTHER" id="PTHR21004">
    <property type="entry name" value="SERINE PROTEASE-RELATED"/>
    <property type="match status" value="1"/>
</dbReference>
<keyword evidence="1" id="KW-0645">Protease</keyword>
<dbReference type="Proteomes" id="UP000694412">
    <property type="component" value="Chromosome 6"/>
</dbReference>
<reference evidence="2" key="3">
    <citation type="submission" date="2025-09" db="UniProtKB">
        <authorList>
            <consortium name="Ensembl"/>
        </authorList>
    </citation>
    <scope>IDENTIFICATION</scope>
</reference>
<keyword evidence="1" id="KW-0378">Hydrolase</keyword>
<sequence length="523" mass="53743">MAEHCSAVPGELPGCVICVSDPSEPDVEPSSCSGSVLCRGPGLVLCPAAVLVPFLQPAVPAWPRGDALPPSALRPGLRIVVLRAAPPPDAVQQHSAHPLAVLRCDAFARALPGTAEDRSEALPWFCWLRVPGLDAPGGTWTPWAPAAALQKGAALLACGTPFGALCPELFLNALSSGVLSNATGPRRALLLTDARCLPGTQGGPVLALTPASSPPRLVAVIAATAGCQAGQGLGLALLCSLDVLLHGARSVLHELRNLPPPLPLPQAHNSTAMSCTALVESGGSWGSGTLVAPRLLLTCRHVLQMGAPLRVTLRHGTTRDTVLQARLVFATAEASPFDVAVLELQGSVPSFQPPDLATTFQPGEPVLALGFGALGRACAPSVTGGVLSAVVGTPPVMLQSTCAVHAGSSGGPLLSARDGCLLGEPSSPPHPHRVPIALLLLVTSPPSRHRGQQHAGQRCRDHLPTPQLLHPRLPAALTPRSLWLQWGPCRLRPAQCCQRGGTSGVAAAAAAPQHWSASIKALT</sequence>
<reference evidence="2" key="2">
    <citation type="submission" date="2025-08" db="UniProtKB">
        <authorList>
            <consortium name="Ensembl"/>
        </authorList>
    </citation>
    <scope>IDENTIFICATION</scope>
</reference>
<dbReference type="InterPro" id="IPR009003">
    <property type="entry name" value="Peptidase_S1_PA"/>
</dbReference>
<proteinExistence type="inferred from homology"/>
<dbReference type="InterPro" id="IPR043504">
    <property type="entry name" value="Peptidase_S1_PA_chymotrypsin"/>
</dbReference>
<reference evidence="2" key="1">
    <citation type="submission" date="2015-11" db="EMBL/GenBank/DDBJ databases">
        <authorList>
            <consortium name="International Coturnix japonica Genome Analysis Consortium"/>
            <person name="Warren W."/>
            <person name="Burt D.W."/>
            <person name="Antin P.B."/>
            <person name="Lanford R."/>
            <person name="Gros J."/>
            <person name="Wilson R.K."/>
        </authorList>
    </citation>
    <scope>NUCLEOTIDE SEQUENCE [LARGE SCALE GENOMIC DNA]</scope>
</reference>
<dbReference type="GO" id="GO:0031998">
    <property type="term" value="P:regulation of fatty acid beta-oxidation"/>
    <property type="evidence" value="ECO:0007669"/>
    <property type="project" value="Ensembl"/>
</dbReference>
<name>A0A8C2TD93_COTJA</name>
<organism evidence="2 3">
    <name type="scientific">Coturnix japonica</name>
    <name type="common">Japanese quail</name>
    <name type="synonym">Coturnix coturnix japonica</name>
    <dbReference type="NCBI Taxonomy" id="93934"/>
    <lineage>
        <taxon>Eukaryota</taxon>
        <taxon>Metazoa</taxon>
        <taxon>Chordata</taxon>
        <taxon>Craniata</taxon>
        <taxon>Vertebrata</taxon>
        <taxon>Euteleostomi</taxon>
        <taxon>Archelosauria</taxon>
        <taxon>Archosauria</taxon>
        <taxon>Dinosauria</taxon>
        <taxon>Saurischia</taxon>
        <taxon>Theropoda</taxon>
        <taxon>Coelurosauria</taxon>
        <taxon>Aves</taxon>
        <taxon>Neognathae</taxon>
        <taxon>Galloanserae</taxon>
        <taxon>Galliformes</taxon>
        <taxon>Phasianidae</taxon>
        <taxon>Perdicinae</taxon>
        <taxon>Coturnix</taxon>
    </lineage>
</organism>
<dbReference type="GO" id="GO:0004252">
    <property type="term" value="F:serine-type endopeptidase activity"/>
    <property type="evidence" value="ECO:0007669"/>
    <property type="project" value="Ensembl"/>
</dbReference>
<gene>
    <name evidence="2" type="primary">TYSND1</name>
</gene>
<dbReference type="PANTHER" id="PTHR21004:SF0">
    <property type="entry name" value="PEROXISOMAL LEADER PEPTIDE-PROCESSING PROTEASE"/>
    <property type="match status" value="1"/>
</dbReference>
<dbReference type="Gene3D" id="2.40.10.10">
    <property type="entry name" value="Trypsin-like serine proteases"/>
    <property type="match status" value="2"/>
</dbReference>